<protein>
    <submittedName>
        <fullName evidence="1">Uncharacterized protein</fullName>
    </submittedName>
</protein>
<accession>V7I832</accession>
<evidence type="ECO:0000313" key="2">
    <source>
        <dbReference type="Proteomes" id="UP000017747"/>
    </source>
</evidence>
<evidence type="ECO:0000313" key="1">
    <source>
        <dbReference type="EMBL" id="ETA81142.1"/>
    </source>
</evidence>
<reference evidence="1 2" key="1">
    <citation type="journal article" date="2014" name="Genome Announc.">
        <title>Genome Sequence of Youngiibacter fragilis, the Type Strain of the Genus Youngiibacter.</title>
        <authorList>
            <person name="Wawrik C.B."/>
            <person name="Callaghan A.V."/>
            <person name="Stamps B.W."/>
            <person name="Wawrik B."/>
        </authorList>
    </citation>
    <scope>NUCLEOTIDE SEQUENCE [LARGE SCALE GENOMIC DNA]</scope>
    <source>
        <strain evidence="1 2">232.1</strain>
    </source>
</reference>
<gene>
    <name evidence="1" type="ORF">T472_0208135</name>
</gene>
<sequence>MFNFILSLIEQLNIRKAFISDSDNPDFKDFQNAVMMDENWMENVRNFIDGKLQDSENEINNDK</sequence>
<name>V7I832_9CLOT</name>
<comment type="caution">
    <text evidence="1">The sequence shown here is derived from an EMBL/GenBank/DDBJ whole genome shotgun (WGS) entry which is preliminary data.</text>
</comment>
<organism evidence="1 2">
    <name type="scientific">Youngiibacter fragilis 232.1</name>
    <dbReference type="NCBI Taxonomy" id="994573"/>
    <lineage>
        <taxon>Bacteria</taxon>
        <taxon>Bacillati</taxon>
        <taxon>Bacillota</taxon>
        <taxon>Clostridia</taxon>
        <taxon>Eubacteriales</taxon>
        <taxon>Clostridiaceae</taxon>
        <taxon>Youngiibacter</taxon>
    </lineage>
</organism>
<dbReference type="AlphaFoldDB" id="V7I832"/>
<dbReference type="Proteomes" id="UP000017747">
    <property type="component" value="Unassembled WGS sequence"/>
</dbReference>
<proteinExistence type="predicted"/>
<dbReference type="EMBL" id="AXUN02000162">
    <property type="protein sequence ID" value="ETA81142.1"/>
    <property type="molecule type" value="Genomic_DNA"/>
</dbReference>
<dbReference type="RefSeq" id="WP_023388091.1">
    <property type="nucleotide sequence ID" value="NZ_AXUN02000162.1"/>
</dbReference>
<keyword evidence="2" id="KW-1185">Reference proteome</keyword>